<feature type="transmembrane region" description="Helical" evidence="7">
    <location>
        <begin position="272"/>
        <end position="292"/>
    </location>
</feature>
<feature type="transmembrane region" description="Helical" evidence="7">
    <location>
        <begin position="125"/>
        <end position="144"/>
    </location>
</feature>
<protein>
    <submittedName>
        <fullName evidence="9">MFS transporter</fullName>
    </submittedName>
</protein>
<dbReference type="Pfam" id="PF07690">
    <property type="entry name" value="MFS_1"/>
    <property type="match status" value="1"/>
</dbReference>
<feature type="transmembrane region" description="Helical" evidence="7">
    <location>
        <begin position="360"/>
        <end position="378"/>
    </location>
</feature>
<feature type="transmembrane region" description="Helical" evidence="7">
    <location>
        <begin position="210"/>
        <end position="234"/>
    </location>
</feature>
<feature type="transmembrane region" description="Helical" evidence="7">
    <location>
        <begin position="156"/>
        <end position="179"/>
    </location>
</feature>
<proteinExistence type="inferred from homology"/>
<feature type="transmembrane region" description="Helical" evidence="7">
    <location>
        <begin position="95"/>
        <end position="113"/>
    </location>
</feature>
<dbReference type="SUPFAM" id="SSF103473">
    <property type="entry name" value="MFS general substrate transporter"/>
    <property type="match status" value="1"/>
</dbReference>
<dbReference type="KEGG" id="xya:ET471_17425"/>
<reference evidence="9 10" key="1">
    <citation type="submission" date="2019-01" db="EMBL/GenBank/DDBJ databases">
        <title>Genome sequencing of strain FW10M-9.</title>
        <authorList>
            <person name="Heo J."/>
            <person name="Kim S.-J."/>
            <person name="Kim J.-S."/>
            <person name="Hong S.-B."/>
            <person name="Kwon S.-W."/>
        </authorList>
    </citation>
    <scope>NUCLEOTIDE SEQUENCE [LARGE SCALE GENOMIC DNA]</scope>
    <source>
        <strain evidence="9 10">FW10M-9</strain>
    </source>
</reference>
<keyword evidence="3" id="KW-0813">Transport</keyword>
<dbReference type="GO" id="GO:0005886">
    <property type="term" value="C:plasma membrane"/>
    <property type="evidence" value="ECO:0007669"/>
    <property type="project" value="UniProtKB-SubCell"/>
</dbReference>
<keyword evidence="4 7" id="KW-0812">Transmembrane</keyword>
<dbReference type="GO" id="GO:0022857">
    <property type="term" value="F:transmembrane transporter activity"/>
    <property type="evidence" value="ECO:0007669"/>
    <property type="project" value="InterPro"/>
</dbReference>
<dbReference type="PANTHER" id="PTHR23514:SF3">
    <property type="entry name" value="BYPASS OF STOP CODON PROTEIN 6"/>
    <property type="match status" value="1"/>
</dbReference>
<evidence type="ECO:0000256" key="4">
    <source>
        <dbReference type="ARBA" id="ARBA00022692"/>
    </source>
</evidence>
<comment type="subcellular location">
    <subcellularLocation>
        <location evidence="1">Cell membrane</location>
        <topology evidence="1">Multi-pass membrane protein</topology>
    </subcellularLocation>
</comment>
<comment type="similarity">
    <text evidence="2">Belongs to the major facilitator superfamily.</text>
</comment>
<evidence type="ECO:0000256" key="3">
    <source>
        <dbReference type="ARBA" id="ARBA00022448"/>
    </source>
</evidence>
<dbReference type="AlphaFoldDB" id="A0A4V0YGL1"/>
<gene>
    <name evidence="9" type="ORF">ET471_17425</name>
</gene>
<evidence type="ECO:0000256" key="5">
    <source>
        <dbReference type="ARBA" id="ARBA00022989"/>
    </source>
</evidence>
<keyword evidence="6 7" id="KW-0472">Membrane</keyword>
<organism evidence="9 10">
    <name type="scientific">Xylanimonas protaetiae</name>
    <dbReference type="NCBI Taxonomy" id="2509457"/>
    <lineage>
        <taxon>Bacteria</taxon>
        <taxon>Bacillati</taxon>
        <taxon>Actinomycetota</taxon>
        <taxon>Actinomycetes</taxon>
        <taxon>Micrococcales</taxon>
        <taxon>Promicromonosporaceae</taxon>
        <taxon>Xylanimonas</taxon>
    </lineage>
</organism>
<evidence type="ECO:0000256" key="7">
    <source>
        <dbReference type="SAM" id="Phobius"/>
    </source>
</evidence>
<dbReference type="EMBL" id="CP035493">
    <property type="protein sequence ID" value="QAY71591.1"/>
    <property type="molecule type" value="Genomic_DNA"/>
</dbReference>
<name>A0A4V0YGL1_9MICO</name>
<feature type="transmembrane region" description="Helical" evidence="7">
    <location>
        <begin position="246"/>
        <end position="265"/>
    </location>
</feature>
<dbReference type="InterPro" id="IPR036259">
    <property type="entry name" value="MFS_trans_sf"/>
</dbReference>
<sequence length="393" mass="41157">MATLLLALIYLAFISLGLPDSLLGSGWPAMEQDLGVPLSYAGLIAMVISAGTIVSSLLSDRLTRRFGAGRVTAVSVLVSALALLGFSLVGSFWPLLVLAVPFGLSAGAVDAALNNHVALHYSSRHMNWLHCFWGVGTVISPFIMSQALSSQHGWSGGYRTVAFLQLGIGAILVATLPLWRGQLAQTAELRTTARALRLPEILRIRGVKSLLLAFFGYCAVEGTAILWSASYLAIERGVATATAARYASFFLLGITVGRFLAGFVADRVGDRGMIRLGLALMVVGIVAVWLPVPGTALALNGLVVTGLGCAPIYPAIIHSTPSNFGAENSQAIVGVQMAAAYTGSIAMPPAFGLVANHVDIGLFPPFMLLLTVLVAVMSERVVRRTASSPAVAA</sequence>
<dbReference type="OrthoDB" id="9795150at2"/>
<dbReference type="InterPro" id="IPR051788">
    <property type="entry name" value="MFS_Transporter"/>
</dbReference>
<feature type="domain" description="Major facilitator superfamily (MFS) profile" evidence="8">
    <location>
        <begin position="5"/>
        <end position="386"/>
    </location>
</feature>
<dbReference type="InterPro" id="IPR020846">
    <property type="entry name" value="MFS_dom"/>
</dbReference>
<feature type="transmembrane region" description="Helical" evidence="7">
    <location>
        <begin position="40"/>
        <end position="59"/>
    </location>
</feature>
<evidence type="ECO:0000256" key="2">
    <source>
        <dbReference type="ARBA" id="ARBA00008335"/>
    </source>
</evidence>
<evidence type="ECO:0000313" key="10">
    <source>
        <dbReference type="Proteomes" id="UP000292118"/>
    </source>
</evidence>
<evidence type="ECO:0000313" key="9">
    <source>
        <dbReference type="EMBL" id="QAY71591.1"/>
    </source>
</evidence>
<evidence type="ECO:0000259" key="8">
    <source>
        <dbReference type="PROSITE" id="PS50850"/>
    </source>
</evidence>
<keyword evidence="5 7" id="KW-1133">Transmembrane helix</keyword>
<feature type="transmembrane region" description="Helical" evidence="7">
    <location>
        <begin position="71"/>
        <end position="89"/>
    </location>
</feature>
<dbReference type="PANTHER" id="PTHR23514">
    <property type="entry name" value="BYPASS OF STOP CODON PROTEIN 6"/>
    <property type="match status" value="1"/>
</dbReference>
<evidence type="ECO:0000256" key="6">
    <source>
        <dbReference type="ARBA" id="ARBA00023136"/>
    </source>
</evidence>
<accession>A0A4V0YGL1</accession>
<dbReference type="InterPro" id="IPR011701">
    <property type="entry name" value="MFS"/>
</dbReference>
<keyword evidence="10" id="KW-1185">Reference proteome</keyword>
<dbReference type="Proteomes" id="UP000292118">
    <property type="component" value="Chromosome"/>
</dbReference>
<dbReference type="Gene3D" id="1.20.1250.20">
    <property type="entry name" value="MFS general substrate transporter like domains"/>
    <property type="match status" value="2"/>
</dbReference>
<evidence type="ECO:0000256" key="1">
    <source>
        <dbReference type="ARBA" id="ARBA00004651"/>
    </source>
</evidence>
<dbReference type="RefSeq" id="WP_129190427.1">
    <property type="nucleotide sequence ID" value="NZ_CP035493.1"/>
</dbReference>
<dbReference type="PROSITE" id="PS50850">
    <property type="entry name" value="MFS"/>
    <property type="match status" value="1"/>
</dbReference>